<evidence type="ECO:0000313" key="2">
    <source>
        <dbReference type="Proteomes" id="UP000000564"/>
    </source>
</evidence>
<sequence length="102" mass="11758">MKSINRYKFTFGEKTLTLTTDKDNLFMEEVERVAKEKYQALKNHLPEADDETIAILMAINTLSTQLSREIAIEKMEAEILDLRQKTLVGLQEKANQIDVNEV</sequence>
<dbReference type="RefSeq" id="WP_002993251.1">
    <property type="nucleotide sequence ID" value="NC_004070.1"/>
</dbReference>
<proteinExistence type="predicted"/>
<dbReference type="Proteomes" id="UP000000564">
    <property type="component" value="Chromosome"/>
</dbReference>
<dbReference type="GeneID" id="69900277"/>
<dbReference type="EMBL" id="AE014074">
    <property type="protein sequence ID" value="AAM80197.1"/>
    <property type="molecule type" value="Genomic_DNA"/>
</dbReference>
<name>A0A0H2UWE6_STRP3</name>
<accession>A0A0H2UWE6</accession>
<gene>
    <name evidence="1" type="ordered locus">SpyM3_1590</name>
</gene>
<dbReference type="HOGENOM" id="CLU_180117_0_0_9"/>
<reference evidence="1 2" key="1">
    <citation type="journal article" date="2002" name="Proc. Natl. Acad. Sci. U.S.A.">
        <title>Genome sequence of a serotype M3 strain of group A Streptococcus: phage-encoded toxins, the high-virulence phenotype, and clone emergence.</title>
        <authorList>
            <person name="Beres S.B."/>
            <person name="Sylva G.L."/>
            <person name="Barbian K.D."/>
            <person name="Lei B."/>
            <person name="Hoff J.S."/>
            <person name="Mammarella N.D."/>
            <person name="Liu M.Y."/>
            <person name="Smoot J.C."/>
            <person name="Porcella S.F."/>
            <person name="Parkins L.D."/>
            <person name="Campbell D.S."/>
            <person name="Smith T.M."/>
            <person name="McCormick J.K."/>
            <person name="Leung D.Y."/>
            <person name="Schlievert P.M."/>
            <person name="Musser J.M."/>
        </authorList>
    </citation>
    <scope>NUCLEOTIDE SEQUENCE [LARGE SCALE GENOMIC DNA]</scope>
    <source>
        <strain evidence="2">ATCC BAA-595 / MGAS315</strain>
    </source>
</reference>
<evidence type="ECO:0000313" key="1">
    <source>
        <dbReference type="EMBL" id="AAM80197.1"/>
    </source>
</evidence>
<dbReference type="AlphaFoldDB" id="A0A0H2UWE6"/>
<organism evidence="1 2">
    <name type="scientific">Streptococcus pyogenes serotype M3 (strain ATCC BAA-595 / MGAS315)</name>
    <dbReference type="NCBI Taxonomy" id="198466"/>
    <lineage>
        <taxon>Bacteria</taxon>
        <taxon>Bacillati</taxon>
        <taxon>Bacillota</taxon>
        <taxon>Bacilli</taxon>
        <taxon>Lactobacillales</taxon>
        <taxon>Streptococcaceae</taxon>
        <taxon>Streptococcus</taxon>
    </lineage>
</organism>
<protein>
    <submittedName>
        <fullName evidence="1">Uncharacterized protein</fullName>
    </submittedName>
</protein>
<dbReference type="KEGG" id="spg:SpyM3_1590"/>